<evidence type="ECO:0000313" key="1">
    <source>
        <dbReference type="EMBL" id="MDC9598894.1"/>
    </source>
</evidence>
<proteinExistence type="predicted"/>
<keyword evidence="2" id="KW-1185">Reference proteome</keyword>
<dbReference type="Proteomes" id="UP001220225">
    <property type="component" value="Unassembled WGS sequence"/>
</dbReference>
<feature type="non-terminal residue" evidence="1">
    <location>
        <position position="1"/>
    </location>
</feature>
<gene>
    <name evidence="1" type="ORF">PSI14_19180</name>
</gene>
<sequence>YMNLNQIMTQNEAKWAISSNVKSSLKLKLRELPTNAITHLMNELLAKGVANLPVAFQIIQKFLQ</sequence>
<comment type="caution">
    <text evidence="1">The sequence shown here is derived from an EMBL/GenBank/DDBJ whole genome shotgun (WGS) entry which is preliminary data.</text>
</comment>
<evidence type="ECO:0000313" key="2">
    <source>
        <dbReference type="Proteomes" id="UP001220225"/>
    </source>
</evidence>
<organism evidence="1 2">
    <name type="scientific">Xenorhabdus anantnagensis</name>
    <dbReference type="NCBI Taxonomy" id="3025875"/>
    <lineage>
        <taxon>Bacteria</taxon>
        <taxon>Pseudomonadati</taxon>
        <taxon>Pseudomonadota</taxon>
        <taxon>Gammaproteobacteria</taxon>
        <taxon>Enterobacterales</taxon>
        <taxon>Morganellaceae</taxon>
        <taxon>Xenorhabdus</taxon>
    </lineage>
</organism>
<protein>
    <submittedName>
        <fullName evidence="1">Uncharacterized protein</fullName>
    </submittedName>
</protein>
<name>A0ABT5M0Q2_9GAMM</name>
<reference evidence="1 2" key="1">
    <citation type="submission" date="2023-02" db="EMBL/GenBank/DDBJ databases">
        <title>Entomopathogenic bacteria.</title>
        <authorList>
            <person name="Machado R.A."/>
        </authorList>
    </citation>
    <scope>NUCLEOTIDE SEQUENCE [LARGE SCALE GENOMIC DNA]</scope>
    <source>
        <strain evidence="1 2">XENO-2</strain>
    </source>
</reference>
<dbReference type="EMBL" id="JAQRFN010000049">
    <property type="protein sequence ID" value="MDC9598894.1"/>
    <property type="molecule type" value="Genomic_DNA"/>
</dbReference>
<accession>A0ABT5M0Q2</accession>